<comment type="caution">
    <text evidence="1">The sequence shown here is derived from an EMBL/GenBank/DDBJ whole genome shotgun (WGS) entry which is preliminary data.</text>
</comment>
<reference evidence="1" key="1">
    <citation type="journal article" date="2014" name="Int. J. Syst. Evol. Microbiol.">
        <title>Complete genome sequence of Corynebacterium casei LMG S-19264T (=DSM 44701T), isolated from a smear-ripened cheese.</title>
        <authorList>
            <consortium name="US DOE Joint Genome Institute (JGI-PGF)"/>
            <person name="Walter F."/>
            <person name="Albersmeier A."/>
            <person name="Kalinowski J."/>
            <person name="Ruckert C."/>
        </authorList>
    </citation>
    <scope>NUCLEOTIDE SEQUENCE</scope>
    <source>
        <strain evidence="1">CGMCC 1.15322</strain>
    </source>
</reference>
<organism evidence="1 2">
    <name type="scientific">Polaromonas eurypsychrophila</name>
    <dbReference type="NCBI Taxonomy" id="1614635"/>
    <lineage>
        <taxon>Bacteria</taxon>
        <taxon>Pseudomonadati</taxon>
        <taxon>Pseudomonadota</taxon>
        <taxon>Betaproteobacteria</taxon>
        <taxon>Burkholderiales</taxon>
        <taxon>Comamonadaceae</taxon>
        <taxon>Polaromonas</taxon>
    </lineage>
</organism>
<protein>
    <submittedName>
        <fullName evidence="1">Uncharacterized protein</fullName>
    </submittedName>
</protein>
<dbReference type="AlphaFoldDB" id="A0A916SM75"/>
<reference evidence="1" key="2">
    <citation type="submission" date="2020-09" db="EMBL/GenBank/DDBJ databases">
        <authorList>
            <person name="Sun Q."/>
            <person name="Zhou Y."/>
        </authorList>
    </citation>
    <scope>NUCLEOTIDE SEQUENCE</scope>
    <source>
        <strain evidence="1">CGMCC 1.15322</strain>
    </source>
</reference>
<gene>
    <name evidence="1" type="ORF">GCM10011496_29790</name>
</gene>
<dbReference type="EMBL" id="BMIG01000012">
    <property type="protein sequence ID" value="GGB06945.1"/>
    <property type="molecule type" value="Genomic_DNA"/>
</dbReference>
<evidence type="ECO:0000313" key="2">
    <source>
        <dbReference type="Proteomes" id="UP000620596"/>
    </source>
</evidence>
<dbReference type="Proteomes" id="UP000620596">
    <property type="component" value="Unassembled WGS sequence"/>
</dbReference>
<keyword evidence="2" id="KW-1185">Reference proteome</keyword>
<dbReference type="RefSeq" id="WP_188709305.1">
    <property type="nucleotide sequence ID" value="NZ_BMIG01000012.1"/>
</dbReference>
<sequence length="224" mass="25760">MADLTHWDFAEHFSAYDAAALILGLEPRDSDTEEWRVRVVTDRMKLHYKHALTRIFSDTLGDPIEVSESEAINAQIALPSIKADELHHRCWLYGEETTLSDWLNNRLSNFENQEFARNTIARWLDTIGMNSVYPFDRQQGSRERKSDCRWPWGNHHTETLGHLEAAARRYWAENYDPSDATTAPTNATVSEWLQTDRKVSKTMADSIASMLRPDGLPTGPRKLL</sequence>
<proteinExistence type="predicted"/>
<name>A0A916SM75_9BURK</name>
<accession>A0A916SM75</accession>
<evidence type="ECO:0000313" key="1">
    <source>
        <dbReference type="EMBL" id="GGB06945.1"/>
    </source>
</evidence>